<proteinExistence type="predicted"/>
<dbReference type="EMBL" id="OUUW01000073">
    <property type="protein sequence ID" value="SPP90087.1"/>
    <property type="molecule type" value="Genomic_DNA"/>
</dbReference>
<feature type="non-terminal residue" evidence="1">
    <location>
        <position position="1"/>
    </location>
</feature>
<evidence type="ECO:0000313" key="2">
    <source>
        <dbReference type="Proteomes" id="UP000268350"/>
    </source>
</evidence>
<gene>
    <name evidence="1" type="ORF">DGUA_6G021143</name>
</gene>
<feature type="non-terminal residue" evidence="1">
    <location>
        <position position="58"/>
    </location>
</feature>
<evidence type="ECO:0000313" key="1">
    <source>
        <dbReference type="EMBL" id="SPP90087.1"/>
    </source>
</evidence>
<dbReference type="Proteomes" id="UP000268350">
    <property type="component" value="Unassembled WGS sequence"/>
</dbReference>
<protein>
    <submittedName>
        <fullName evidence="1">Uncharacterized protein</fullName>
    </submittedName>
</protein>
<keyword evidence="2" id="KW-1185">Reference proteome</keyword>
<dbReference type="AlphaFoldDB" id="A0A3B0K7A4"/>
<reference evidence="2" key="1">
    <citation type="submission" date="2018-01" db="EMBL/GenBank/DDBJ databases">
        <authorList>
            <person name="Alioto T."/>
            <person name="Alioto T."/>
        </authorList>
    </citation>
    <scope>NUCLEOTIDE SEQUENCE [LARGE SCALE GENOMIC DNA]</scope>
</reference>
<sequence length="58" mass="6844">LCGREPRKNIDRAFVIWRKKHKEPMEPKRERKRLYRVLGNHELNLSSSSSSPASVARQ</sequence>
<organism evidence="1 2">
    <name type="scientific">Drosophila guanche</name>
    <name type="common">Fruit fly</name>
    <dbReference type="NCBI Taxonomy" id="7266"/>
    <lineage>
        <taxon>Eukaryota</taxon>
        <taxon>Metazoa</taxon>
        <taxon>Ecdysozoa</taxon>
        <taxon>Arthropoda</taxon>
        <taxon>Hexapoda</taxon>
        <taxon>Insecta</taxon>
        <taxon>Pterygota</taxon>
        <taxon>Neoptera</taxon>
        <taxon>Endopterygota</taxon>
        <taxon>Diptera</taxon>
        <taxon>Brachycera</taxon>
        <taxon>Muscomorpha</taxon>
        <taxon>Ephydroidea</taxon>
        <taxon>Drosophilidae</taxon>
        <taxon>Drosophila</taxon>
        <taxon>Sophophora</taxon>
    </lineage>
</organism>
<accession>A0A3B0K7A4</accession>
<name>A0A3B0K7A4_DROGU</name>